<keyword evidence="3" id="KW-1185">Reference proteome</keyword>
<dbReference type="Proteomes" id="UP000199081">
    <property type="component" value="Unassembled WGS sequence"/>
</dbReference>
<name>A0A1H7HNI2_9LACT</name>
<evidence type="ECO:0008006" key="4">
    <source>
        <dbReference type="Google" id="ProtNLM"/>
    </source>
</evidence>
<evidence type="ECO:0000313" key="3">
    <source>
        <dbReference type="Proteomes" id="UP000199081"/>
    </source>
</evidence>
<keyword evidence="1" id="KW-0472">Membrane</keyword>
<feature type="transmembrane region" description="Helical" evidence="1">
    <location>
        <begin position="20"/>
        <end position="42"/>
    </location>
</feature>
<dbReference type="AlphaFoldDB" id="A0A1H7HNI2"/>
<organism evidence="2 3">
    <name type="scientific">Alkalibacterium pelagium</name>
    <dbReference type="NCBI Taxonomy" id="426702"/>
    <lineage>
        <taxon>Bacteria</taxon>
        <taxon>Bacillati</taxon>
        <taxon>Bacillota</taxon>
        <taxon>Bacilli</taxon>
        <taxon>Lactobacillales</taxon>
        <taxon>Carnobacteriaceae</taxon>
        <taxon>Alkalibacterium</taxon>
    </lineage>
</organism>
<protein>
    <recommendedName>
        <fullName evidence="4">Membrane protein YesL</fullName>
    </recommendedName>
</protein>
<feature type="transmembrane region" description="Helical" evidence="1">
    <location>
        <begin position="196"/>
        <end position="215"/>
    </location>
</feature>
<feature type="transmembrane region" description="Helical" evidence="1">
    <location>
        <begin position="48"/>
        <end position="72"/>
    </location>
</feature>
<sequence>MGEKIYLAFYELSRLVIDCLLLNLLWGVVSWPVLFLMIQIGVTSDPAALQILLPLLFLFMPIVLFPGLQALISSVREGLREPASSGPVNFFKHYRNGYRNSFLIGMMYTGLIVLLAALLYFSLDGPPILSLIVVVLLFYIWMAALITLFIEAHYAMPVRWKLKQGIYFIVKHPLFSIGLVILLISLNYIIFSVSLILYSLIGIPLTLYAVYYLFLSKLNKLSK</sequence>
<dbReference type="RefSeq" id="WP_091479246.1">
    <property type="nucleotide sequence ID" value="NZ_BJYC01000007.1"/>
</dbReference>
<evidence type="ECO:0000313" key="2">
    <source>
        <dbReference type="EMBL" id="SEK51032.1"/>
    </source>
</evidence>
<dbReference type="InterPro" id="IPR006938">
    <property type="entry name" value="DUF624"/>
</dbReference>
<gene>
    <name evidence="2" type="ORF">SAMN04488099_103113</name>
</gene>
<dbReference type="OrthoDB" id="2166392at2"/>
<evidence type="ECO:0000256" key="1">
    <source>
        <dbReference type="SAM" id="Phobius"/>
    </source>
</evidence>
<feature type="transmembrane region" description="Helical" evidence="1">
    <location>
        <begin position="102"/>
        <end position="122"/>
    </location>
</feature>
<keyword evidence="1" id="KW-1133">Transmembrane helix</keyword>
<feature type="transmembrane region" description="Helical" evidence="1">
    <location>
        <begin position="166"/>
        <end position="190"/>
    </location>
</feature>
<keyword evidence="1" id="KW-0812">Transmembrane</keyword>
<dbReference type="Pfam" id="PF04854">
    <property type="entry name" value="DUF624"/>
    <property type="match status" value="1"/>
</dbReference>
<reference evidence="3" key="1">
    <citation type="submission" date="2016-10" db="EMBL/GenBank/DDBJ databases">
        <authorList>
            <person name="Varghese N."/>
            <person name="Submissions S."/>
        </authorList>
    </citation>
    <scope>NUCLEOTIDE SEQUENCE [LARGE SCALE GENOMIC DNA]</scope>
    <source>
        <strain evidence="3">DSM 19183</strain>
    </source>
</reference>
<dbReference type="EMBL" id="FNZU01000003">
    <property type="protein sequence ID" value="SEK51032.1"/>
    <property type="molecule type" value="Genomic_DNA"/>
</dbReference>
<accession>A0A1H7HNI2</accession>
<proteinExistence type="predicted"/>
<dbReference type="STRING" id="426702.SAMN04488099_103113"/>
<feature type="transmembrane region" description="Helical" evidence="1">
    <location>
        <begin position="128"/>
        <end position="154"/>
    </location>
</feature>